<name>A0A1D8A2X8_9SPHN</name>
<dbReference type="AlphaFoldDB" id="A0A1D8A2X8"/>
<feature type="chain" id="PRO_5009104615" evidence="12">
    <location>
        <begin position="29"/>
        <end position="721"/>
    </location>
</feature>
<keyword evidence="3 10" id="KW-0813">Transport</keyword>
<gene>
    <name evidence="15" type="ORF">BES08_06365</name>
</gene>
<organism evidence="15 16">
    <name type="scientific">Novosphingobium resinovorum</name>
    <dbReference type="NCBI Taxonomy" id="158500"/>
    <lineage>
        <taxon>Bacteria</taxon>
        <taxon>Pseudomonadati</taxon>
        <taxon>Pseudomonadota</taxon>
        <taxon>Alphaproteobacteria</taxon>
        <taxon>Sphingomonadales</taxon>
        <taxon>Sphingomonadaceae</taxon>
        <taxon>Novosphingobium</taxon>
    </lineage>
</organism>
<sequence length="721" mass="78716">MHKRSIIRSTLVAGASILSTVIATSAYAQSAVEDNKAQDIVVTGLRQAYIGDMPVQDIPQNIQSIDGAKLQGLGLTRLDTALDLVSGVAHLNNFGGLWDGYAIRGFAGDANNVPTGFLVNGFNARGFSGPRDASSVERIDVLKGSTSAMFGRGEPGGTVNIVTKKPEFTAKGNVQVQAGSWNNYRVDADYTTPLSDNLAVRLNGAYENSDSYRDTVHSEKIFITPSILAKLGDSTTVSYELEFASLKVPFDRGIPIFNNDFTRLPASRYLGEPGDGPMKADNLGHQLQLQHDFNDNWSMLAGVSYRTTHLRGIGEVPELVAGRQPFLQSGATAGTLLSRQRRYHNFKSENFIARAELTGHFDVAGLANTLVVGADYDYFKLDQLQTRFRPAAYTGQSNAAINAIDVLNPVYGAYPSVNASASLVYDQLEQDYAWGTYFYDQVDLTSWLKIRAGGRYDEFRQHFLKRNTGVLLTQTVTKFSPQGGVVLQPTDTLSFYGTYGQGFRPNNGASVQGDTFQPETSKSYEVGAKYISPDKKITASVALFNMKKTNILTADPANSGYVIAVGSAKSRGVEFDLNAQLPFGFNLMVAYAYTDAFWTAEFSDPDFAKPILPGDPLIGIPKHSGNAMLTKDFMIGDDHKATIGAGVQYIDKRLGETATDYYLPSATLVRVIGSVDLTDKITVSGNIDNLFNKRWFANSYSALWTYPGAPRSFSVRANYRF</sequence>
<evidence type="ECO:0000256" key="5">
    <source>
        <dbReference type="ARBA" id="ARBA00022692"/>
    </source>
</evidence>
<dbReference type="EMBL" id="CP017075">
    <property type="protein sequence ID" value="AOR76416.1"/>
    <property type="molecule type" value="Genomic_DNA"/>
</dbReference>
<keyword evidence="7 10" id="KW-0472">Membrane</keyword>
<evidence type="ECO:0000313" key="15">
    <source>
        <dbReference type="EMBL" id="AOR76416.1"/>
    </source>
</evidence>
<dbReference type="KEGG" id="nre:BES08_06365"/>
<dbReference type="GO" id="GO:0015891">
    <property type="term" value="P:siderophore transport"/>
    <property type="evidence" value="ECO:0007669"/>
    <property type="project" value="InterPro"/>
</dbReference>
<evidence type="ECO:0000256" key="2">
    <source>
        <dbReference type="ARBA" id="ARBA00009810"/>
    </source>
</evidence>
<evidence type="ECO:0000259" key="14">
    <source>
        <dbReference type="Pfam" id="PF07715"/>
    </source>
</evidence>
<dbReference type="GO" id="GO:0015344">
    <property type="term" value="F:siderophore uptake transmembrane transporter activity"/>
    <property type="evidence" value="ECO:0007669"/>
    <property type="project" value="TreeGrafter"/>
</dbReference>
<dbReference type="Gene3D" id="2.170.130.10">
    <property type="entry name" value="TonB-dependent receptor, plug domain"/>
    <property type="match status" value="1"/>
</dbReference>
<feature type="signal peptide" evidence="12">
    <location>
        <begin position="1"/>
        <end position="28"/>
    </location>
</feature>
<keyword evidence="5 10" id="KW-0812">Transmembrane</keyword>
<dbReference type="SUPFAM" id="SSF56935">
    <property type="entry name" value="Porins"/>
    <property type="match status" value="1"/>
</dbReference>
<keyword evidence="8 15" id="KW-0675">Receptor</keyword>
<keyword evidence="4 10" id="KW-1134">Transmembrane beta strand</keyword>
<dbReference type="PANTHER" id="PTHR32552:SF90">
    <property type="entry name" value="METAL-PSEUDOPALINE RECEPTOR CNTO"/>
    <property type="match status" value="1"/>
</dbReference>
<dbReference type="PROSITE" id="PS52016">
    <property type="entry name" value="TONB_DEPENDENT_REC_3"/>
    <property type="match status" value="1"/>
</dbReference>
<evidence type="ECO:0000259" key="13">
    <source>
        <dbReference type="Pfam" id="PF00593"/>
    </source>
</evidence>
<dbReference type="RefSeq" id="WP_069707871.1">
    <property type="nucleotide sequence ID" value="NZ_CP017075.1"/>
</dbReference>
<dbReference type="Pfam" id="PF00593">
    <property type="entry name" value="TonB_dep_Rec_b-barrel"/>
    <property type="match status" value="1"/>
</dbReference>
<dbReference type="InterPro" id="IPR037066">
    <property type="entry name" value="Plug_dom_sf"/>
</dbReference>
<dbReference type="PANTHER" id="PTHR32552">
    <property type="entry name" value="FERRICHROME IRON RECEPTOR-RELATED"/>
    <property type="match status" value="1"/>
</dbReference>
<evidence type="ECO:0000256" key="8">
    <source>
        <dbReference type="ARBA" id="ARBA00023170"/>
    </source>
</evidence>
<evidence type="ECO:0000256" key="10">
    <source>
        <dbReference type="PROSITE-ProRule" id="PRU01360"/>
    </source>
</evidence>
<dbReference type="InterPro" id="IPR012910">
    <property type="entry name" value="Plug_dom"/>
</dbReference>
<feature type="domain" description="TonB-dependent receptor plug" evidence="14">
    <location>
        <begin position="55"/>
        <end position="158"/>
    </location>
</feature>
<dbReference type="GO" id="GO:0009279">
    <property type="term" value="C:cell outer membrane"/>
    <property type="evidence" value="ECO:0007669"/>
    <property type="project" value="UniProtKB-SubCell"/>
</dbReference>
<dbReference type="Proteomes" id="UP000094626">
    <property type="component" value="Chromosome"/>
</dbReference>
<accession>A0A1D8A2X8</accession>
<keyword evidence="9 10" id="KW-0998">Cell outer membrane</keyword>
<dbReference type="Gene3D" id="2.40.170.20">
    <property type="entry name" value="TonB-dependent receptor, beta-barrel domain"/>
    <property type="match status" value="1"/>
</dbReference>
<dbReference type="InterPro" id="IPR010105">
    <property type="entry name" value="TonB_sidphr_rcpt"/>
</dbReference>
<evidence type="ECO:0000256" key="3">
    <source>
        <dbReference type="ARBA" id="ARBA00022448"/>
    </source>
</evidence>
<keyword evidence="6 11" id="KW-0798">TonB box</keyword>
<comment type="subcellular location">
    <subcellularLocation>
        <location evidence="1 10">Cell outer membrane</location>
        <topology evidence="1 10">Multi-pass membrane protein</topology>
    </subcellularLocation>
</comment>
<keyword evidence="16" id="KW-1185">Reference proteome</keyword>
<protein>
    <submittedName>
        <fullName evidence="15">TonB-dependent receptor</fullName>
    </submittedName>
</protein>
<evidence type="ECO:0000256" key="4">
    <source>
        <dbReference type="ARBA" id="ARBA00022452"/>
    </source>
</evidence>
<dbReference type="GO" id="GO:0038023">
    <property type="term" value="F:signaling receptor activity"/>
    <property type="evidence" value="ECO:0007669"/>
    <property type="project" value="InterPro"/>
</dbReference>
<comment type="similarity">
    <text evidence="2 10 11">Belongs to the TonB-dependent receptor family.</text>
</comment>
<feature type="domain" description="TonB-dependent receptor-like beta-barrel" evidence="13">
    <location>
        <begin position="230"/>
        <end position="690"/>
    </location>
</feature>
<dbReference type="OrthoDB" id="9760333at2"/>
<dbReference type="InterPro" id="IPR039426">
    <property type="entry name" value="TonB-dep_rcpt-like"/>
</dbReference>
<dbReference type="NCBIfam" id="TIGR01783">
    <property type="entry name" value="TonB-siderophor"/>
    <property type="match status" value="1"/>
</dbReference>
<evidence type="ECO:0000256" key="9">
    <source>
        <dbReference type="ARBA" id="ARBA00023237"/>
    </source>
</evidence>
<keyword evidence="12" id="KW-0732">Signal</keyword>
<evidence type="ECO:0000256" key="7">
    <source>
        <dbReference type="ARBA" id="ARBA00023136"/>
    </source>
</evidence>
<dbReference type="Pfam" id="PF07715">
    <property type="entry name" value="Plug"/>
    <property type="match status" value="1"/>
</dbReference>
<dbReference type="CDD" id="cd01347">
    <property type="entry name" value="ligand_gated_channel"/>
    <property type="match status" value="1"/>
</dbReference>
<evidence type="ECO:0000256" key="1">
    <source>
        <dbReference type="ARBA" id="ARBA00004571"/>
    </source>
</evidence>
<proteinExistence type="inferred from homology"/>
<dbReference type="InterPro" id="IPR036942">
    <property type="entry name" value="Beta-barrel_TonB_sf"/>
</dbReference>
<evidence type="ECO:0000313" key="16">
    <source>
        <dbReference type="Proteomes" id="UP000094626"/>
    </source>
</evidence>
<evidence type="ECO:0000256" key="11">
    <source>
        <dbReference type="RuleBase" id="RU003357"/>
    </source>
</evidence>
<evidence type="ECO:0000256" key="6">
    <source>
        <dbReference type="ARBA" id="ARBA00023077"/>
    </source>
</evidence>
<dbReference type="InterPro" id="IPR000531">
    <property type="entry name" value="Beta-barrel_TonB"/>
</dbReference>
<reference evidence="16" key="1">
    <citation type="journal article" date="2017" name="J. Biotechnol.">
        <title>Complete genome sequence of Novosphingobium resinovorum SA1, a versatile xenobiotic-degrading bacterium capable of utilizing sulfanilic acid.</title>
        <authorList>
            <person name="Hegedus B."/>
            <person name="Kos P.B."/>
            <person name="Balint B."/>
            <person name="Maroti G."/>
            <person name="Gan H.M."/>
            <person name="Perei K."/>
            <person name="Rakhely G."/>
        </authorList>
    </citation>
    <scope>NUCLEOTIDE SEQUENCE [LARGE SCALE GENOMIC DNA]</scope>
    <source>
        <strain evidence="16">SA1</strain>
    </source>
</reference>
<evidence type="ECO:0000256" key="12">
    <source>
        <dbReference type="SAM" id="SignalP"/>
    </source>
</evidence>